<evidence type="ECO:0000313" key="4">
    <source>
        <dbReference type="Proteomes" id="UP000078546"/>
    </source>
</evidence>
<dbReference type="InterPro" id="IPR008780">
    <property type="entry name" value="Plasmodium_Vir"/>
</dbReference>
<reference evidence="2" key="1">
    <citation type="submission" date="2016-05" db="EMBL/GenBank/DDBJ databases">
        <authorList>
            <person name="Lavstsen T."/>
            <person name="Jespersen J.S."/>
        </authorList>
    </citation>
    <scope>NUCLEOTIDE SEQUENCE [LARGE SCALE GENOMIC DNA]</scope>
</reference>
<accession>A0A1A8WUZ3</accession>
<keyword evidence="1" id="KW-1133">Transmembrane helix</keyword>
<keyword evidence="1" id="KW-0472">Membrane</keyword>
<dbReference type="EMBL" id="FLQU01002130">
    <property type="protein sequence ID" value="SBS95684.1"/>
    <property type="molecule type" value="Genomic_DNA"/>
</dbReference>
<dbReference type="EMBL" id="FLQV01001384">
    <property type="protein sequence ID" value="SBS99578.1"/>
    <property type="molecule type" value="Genomic_DNA"/>
</dbReference>
<sequence length="323" mass="38421">MSTTDYSLSILHSNIFYNRLDSAIHDHSDKEKGFWNTFIKSSYIKETDMSDSLLKAFYYVSYMNANDTFYNERWNYLYFWVGFKVLEKLGNVAFTNVIPIVKIVKKHIHGVEYEYDILKISPEKFMDLKTIYEYIENYDSIKLNIDGNNSDCTQMYKKYVDSSYDVYENTKNTCLHNGEEEYCKLFNYIVKKHNNIVLKKLTCKGEMPSLSVEEYKQKYLHDTDVEVYLEGEMKTGKTYASSSSDNMMPTYFPILGIFSILFILYNYTPFITWLHNILSKKEIIEYNPYEEDSVELFENKYDLSDRNSQYNRHDINYHSIINS</sequence>
<evidence type="ECO:0000313" key="3">
    <source>
        <dbReference type="EMBL" id="SBS99578.1"/>
    </source>
</evidence>
<protein>
    <submittedName>
        <fullName evidence="2">PIR Superfamily Protein</fullName>
    </submittedName>
</protein>
<keyword evidence="1" id="KW-0812">Transmembrane</keyword>
<dbReference type="Proteomes" id="UP000078560">
    <property type="component" value="Unassembled WGS sequence"/>
</dbReference>
<evidence type="ECO:0000313" key="2">
    <source>
        <dbReference type="EMBL" id="SBS95684.1"/>
    </source>
</evidence>
<dbReference type="Pfam" id="PF05795">
    <property type="entry name" value="Plasmodium_Vir"/>
    <property type="match status" value="2"/>
</dbReference>
<evidence type="ECO:0000256" key="1">
    <source>
        <dbReference type="SAM" id="Phobius"/>
    </source>
</evidence>
<organism evidence="2 5">
    <name type="scientific">Plasmodium ovale curtisi</name>
    <dbReference type="NCBI Taxonomy" id="864141"/>
    <lineage>
        <taxon>Eukaryota</taxon>
        <taxon>Sar</taxon>
        <taxon>Alveolata</taxon>
        <taxon>Apicomplexa</taxon>
        <taxon>Aconoidasida</taxon>
        <taxon>Haemosporida</taxon>
        <taxon>Plasmodiidae</taxon>
        <taxon>Plasmodium</taxon>
        <taxon>Plasmodium (Plasmodium)</taxon>
    </lineage>
</organism>
<evidence type="ECO:0000313" key="5">
    <source>
        <dbReference type="Proteomes" id="UP000078560"/>
    </source>
</evidence>
<gene>
    <name evidence="3" type="ORF">POVCU1_053640</name>
    <name evidence="2" type="ORF">POVCU2_0097850</name>
</gene>
<proteinExistence type="predicted"/>
<dbReference type="Proteomes" id="UP000078546">
    <property type="component" value="Unassembled WGS sequence"/>
</dbReference>
<dbReference type="AlphaFoldDB" id="A0A1A8WUZ3"/>
<feature type="transmembrane region" description="Helical" evidence="1">
    <location>
        <begin position="251"/>
        <end position="274"/>
    </location>
</feature>
<reference evidence="4 5" key="2">
    <citation type="submission" date="2016-05" db="EMBL/GenBank/DDBJ databases">
        <authorList>
            <person name="Naeem Raeece"/>
        </authorList>
    </citation>
    <scope>NUCLEOTIDE SEQUENCE [LARGE SCALE GENOMIC DNA]</scope>
</reference>
<name>A0A1A8WUZ3_PLAOA</name>